<gene>
    <name evidence="1" type="ORF">ARMGADRAFT_1165370</name>
</gene>
<dbReference type="Proteomes" id="UP000217790">
    <property type="component" value="Unassembled WGS sequence"/>
</dbReference>
<proteinExistence type="predicted"/>
<dbReference type="AlphaFoldDB" id="A0A2H3DG80"/>
<sequence>MTSSRALLGDGCHLLYRAIDKDPEEDHYGRDVFGDNGTGRLILPLLTVSASELEQRDLRCCEDGTEDKFGGKKGVFCSVEPLTLVADIRATGVYSFSRFPWRRVARTLCRHPVWTHESWQPQNSLEAIILLNLPRLIATFKLGFEYLGIRRYMMSVISEAQS</sequence>
<name>A0A2H3DG80_ARMGA</name>
<keyword evidence="2" id="KW-1185">Reference proteome</keyword>
<protein>
    <submittedName>
        <fullName evidence="1">Uncharacterized protein</fullName>
    </submittedName>
</protein>
<dbReference type="InParanoid" id="A0A2H3DG80"/>
<dbReference type="EMBL" id="KZ293657">
    <property type="protein sequence ID" value="PBK93120.1"/>
    <property type="molecule type" value="Genomic_DNA"/>
</dbReference>
<organism evidence="1 2">
    <name type="scientific">Armillaria gallica</name>
    <name type="common">Bulbous honey fungus</name>
    <name type="synonym">Armillaria bulbosa</name>
    <dbReference type="NCBI Taxonomy" id="47427"/>
    <lineage>
        <taxon>Eukaryota</taxon>
        <taxon>Fungi</taxon>
        <taxon>Dikarya</taxon>
        <taxon>Basidiomycota</taxon>
        <taxon>Agaricomycotina</taxon>
        <taxon>Agaricomycetes</taxon>
        <taxon>Agaricomycetidae</taxon>
        <taxon>Agaricales</taxon>
        <taxon>Marasmiineae</taxon>
        <taxon>Physalacriaceae</taxon>
        <taxon>Armillaria</taxon>
    </lineage>
</organism>
<reference evidence="2" key="1">
    <citation type="journal article" date="2017" name="Nat. Ecol. Evol.">
        <title>Genome expansion and lineage-specific genetic innovations in the forest pathogenic fungi Armillaria.</title>
        <authorList>
            <person name="Sipos G."/>
            <person name="Prasanna A.N."/>
            <person name="Walter M.C."/>
            <person name="O'Connor E."/>
            <person name="Balint B."/>
            <person name="Krizsan K."/>
            <person name="Kiss B."/>
            <person name="Hess J."/>
            <person name="Varga T."/>
            <person name="Slot J."/>
            <person name="Riley R."/>
            <person name="Boka B."/>
            <person name="Rigling D."/>
            <person name="Barry K."/>
            <person name="Lee J."/>
            <person name="Mihaltcheva S."/>
            <person name="LaButti K."/>
            <person name="Lipzen A."/>
            <person name="Waldron R."/>
            <person name="Moloney N.M."/>
            <person name="Sperisen C."/>
            <person name="Kredics L."/>
            <person name="Vagvoelgyi C."/>
            <person name="Patrignani A."/>
            <person name="Fitzpatrick D."/>
            <person name="Nagy I."/>
            <person name="Doyle S."/>
            <person name="Anderson J.B."/>
            <person name="Grigoriev I.V."/>
            <person name="Gueldener U."/>
            <person name="Muensterkoetter M."/>
            <person name="Nagy L.G."/>
        </authorList>
    </citation>
    <scope>NUCLEOTIDE SEQUENCE [LARGE SCALE GENOMIC DNA]</scope>
    <source>
        <strain evidence="2">Ar21-2</strain>
    </source>
</reference>
<evidence type="ECO:0000313" key="1">
    <source>
        <dbReference type="EMBL" id="PBK93120.1"/>
    </source>
</evidence>
<evidence type="ECO:0000313" key="2">
    <source>
        <dbReference type="Proteomes" id="UP000217790"/>
    </source>
</evidence>
<accession>A0A2H3DG80</accession>